<dbReference type="GeneID" id="5878562"/>
<dbReference type="VEuPathDB" id="AmoebaDB:EDI_349770"/>
<protein>
    <submittedName>
        <fullName evidence="1">Uncharacterized protein</fullName>
    </submittedName>
</protein>
<accession>B0E5J8</accession>
<sequence length="105" mass="12074">MSIPIDDRIEAIQIEDLKVDTLASYFIDMDGIEELCESLVDLYKKEQTSTLGDEKYLRLLEREAYLVEDIALTAINFISTHKKTINVMKKCASKCKIETKPEKNN</sequence>
<dbReference type="RefSeq" id="XP_001733675.1">
    <property type="nucleotide sequence ID" value="XM_001733623.1"/>
</dbReference>
<keyword evidence="2" id="KW-1185">Reference proteome</keyword>
<dbReference type="EMBL" id="DS547809">
    <property type="protein sequence ID" value="EDR30192.1"/>
    <property type="molecule type" value="Genomic_DNA"/>
</dbReference>
<reference evidence="2" key="1">
    <citation type="submission" date="2007-12" db="EMBL/GenBank/DDBJ databases">
        <title>Annotation of Entamoeba dispar SAW760.</title>
        <authorList>
            <person name="Lorenzi H."/>
            <person name="Inman J."/>
            <person name="Schobel S."/>
            <person name="Amedeo P."/>
            <person name="Caler E."/>
        </authorList>
    </citation>
    <scope>NUCLEOTIDE SEQUENCE [LARGE SCALE GENOMIC DNA]</scope>
    <source>
        <strain evidence="2">ATCC PRA-260 / SAW760</strain>
    </source>
</reference>
<proteinExistence type="predicted"/>
<evidence type="ECO:0000313" key="1">
    <source>
        <dbReference type="EMBL" id="EDR30192.1"/>
    </source>
</evidence>
<gene>
    <name evidence="1" type="ORF">EDI_349770</name>
</gene>
<dbReference type="AlphaFoldDB" id="B0E5J8"/>
<dbReference type="Proteomes" id="UP000008076">
    <property type="component" value="Unassembled WGS sequence"/>
</dbReference>
<evidence type="ECO:0000313" key="2">
    <source>
        <dbReference type="Proteomes" id="UP000008076"/>
    </source>
</evidence>
<organism evidence="2">
    <name type="scientific">Entamoeba dispar (strain ATCC PRA-260 / SAW760)</name>
    <dbReference type="NCBI Taxonomy" id="370354"/>
    <lineage>
        <taxon>Eukaryota</taxon>
        <taxon>Amoebozoa</taxon>
        <taxon>Evosea</taxon>
        <taxon>Archamoebae</taxon>
        <taxon>Mastigamoebida</taxon>
        <taxon>Entamoebidae</taxon>
        <taxon>Entamoeba</taxon>
    </lineage>
</organism>
<dbReference type="KEGG" id="edi:EDI_349770"/>
<name>B0E5J8_ENTDS</name>